<dbReference type="InterPro" id="IPR011042">
    <property type="entry name" value="6-blade_b-propeller_TolB-like"/>
</dbReference>
<comment type="caution">
    <text evidence="5">The sequence shown here is derived from an EMBL/GenBank/DDBJ whole genome shotgun (WGS) entry which is preliminary data.</text>
</comment>
<sequence>MSASDVARQPETGRILLGGRRYAVERDFGRLPATIAPARVSQVAVDGAGRVHVLRRGKVPVVVFAPDGSFLFAYGEGKVFDPHGIAIDAGDRAFVVDRDAHQVLCFAPDGSLLFALGERHMPRWREPFNHPTQAAVADDGEIYVADGYGNGRVHRFDPEGRWLASFGDIGTTECAFMTPHALLVDSRDRVLVCDRENDRVQLFDRAGGWLGAWHGLCRPMDLCEAEDGTILVTDQVPSLTCFAPDGERLGRARPSLNGAHGIARAADGTLYLAEIDPTSVTRLRPCL</sequence>
<reference evidence="5 6" key="1">
    <citation type="submission" date="2018-09" db="EMBL/GenBank/DDBJ databases">
        <authorList>
            <person name="Grouzdev D.S."/>
            <person name="Krutkina M.S."/>
        </authorList>
    </citation>
    <scope>NUCLEOTIDE SEQUENCE [LARGE SCALE GENOMIC DNA]</scope>
    <source>
        <strain evidence="5 6">RmlP001</strain>
    </source>
</reference>
<dbReference type="PANTHER" id="PTHR10680:SF38">
    <property type="entry name" value="BLL1368 PROTEIN"/>
    <property type="match status" value="1"/>
</dbReference>
<name>A0A4Q2RG13_9HYPH</name>
<dbReference type="PROSITE" id="PS51125">
    <property type="entry name" value="NHL"/>
    <property type="match status" value="2"/>
</dbReference>
<gene>
    <name evidence="5" type="ORF">D3272_05350</name>
</gene>
<proteinExistence type="predicted"/>
<dbReference type="SUPFAM" id="SSF101898">
    <property type="entry name" value="NHL repeat"/>
    <property type="match status" value="1"/>
</dbReference>
<dbReference type="InterPro" id="IPR001258">
    <property type="entry name" value="NHL_repeat"/>
</dbReference>
<organism evidence="5 6">
    <name type="scientific">Lichenibacterium ramalinae</name>
    <dbReference type="NCBI Taxonomy" id="2316527"/>
    <lineage>
        <taxon>Bacteria</taxon>
        <taxon>Pseudomonadati</taxon>
        <taxon>Pseudomonadota</taxon>
        <taxon>Alphaproteobacteria</taxon>
        <taxon>Hyphomicrobiales</taxon>
        <taxon>Lichenihabitantaceae</taxon>
        <taxon>Lichenibacterium</taxon>
    </lineage>
</organism>
<evidence type="ECO:0000256" key="3">
    <source>
        <dbReference type="ARBA" id="ARBA00023180"/>
    </source>
</evidence>
<dbReference type="Pfam" id="PF01436">
    <property type="entry name" value="NHL"/>
    <property type="match status" value="2"/>
</dbReference>
<evidence type="ECO:0008006" key="7">
    <source>
        <dbReference type="Google" id="ProtNLM"/>
    </source>
</evidence>
<evidence type="ECO:0000313" key="6">
    <source>
        <dbReference type="Proteomes" id="UP000289411"/>
    </source>
</evidence>
<keyword evidence="1" id="KW-0732">Signal</keyword>
<accession>A0A4Q2RG13</accession>
<dbReference type="AlphaFoldDB" id="A0A4Q2RG13"/>
<dbReference type="PANTHER" id="PTHR10680">
    <property type="entry name" value="PEPTIDYL-GLYCINE ALPHA-AMIDATING MONOOXYGENASE"/>
    <property type="match status" value="1"/>
</dbReference>
<dbReference type="Proteomes" id="UP000289411">
    <property type="component" value="Unassembled WGS sequence"/>
</dbReference>
<evidence type="ECO:0000256" key="1">
    <source>
        <dbReference type="ARBA" id="ARBA00022729"/>
    </source>
</evidence>
<evidence type="ECO:0000256" key="4">
    <source>
        <dbReference type="PROSITE-ProRule" id="PRU00504"/>
    </source>
</evidence>
<protein>
    <recommendedName>
        <fullName evidence="7">Peptidase</fullName>
    </recommendedName>
</protein>
<dbReference type="Gene3D" id="2.120.10.30">
    <property type="entry name" value="TolB, C-terminal domain"/>
    <property type="match status" value="1"/>
</dbReference>
<dbReference type="OrthoDB" id="9792285at2"/>
<dbReference type="EMBL" id="QYBC01000003">
    <property type="protein sequence ID" value="RYB06752.1"/>
    <property type="molecule type" value="Genomic_DNA"/>
</dbReference>
<evidence type="ECO:0000256" key="2">
    <source>
        <dbReference type="ARBA" id="ARBA00022737"/>
    </source>
</evidence>
<evidence type="ECO:0000313" key="5">
    <source>
        <dbReference type="EMBL" id="RYB06752.1"/>
    </source>
</evidence>
<keyword evidence="3" id="KW-0325">Glycoprotein</keyword>
<dbReference type="RefSeq" id="WP_129218106.1">
    <property type="nucleotide sequence ID" value="NZ_QYBC01000003.1"/>
</dbReference>
<feature type="repeat" description="NHL" evidence="4">
    <location>
        <begin position="163"/>
        <end position="206"/>
    </location>
</feature>
<keyword evidence="6" id="KW-1185">Reference proteome</keyword>
<reference evidence="5 6" key="2">
    <citation type="submission" date="2019-02" db="EMBL/GenBank/DDBJ databases">
        <title>'Lichenibacterium ramalinii' gen. nov. sp. nov., 'Lichenibacterium minor' gen. nov. sp. nov.</title>
        <authorList>
            <person name="Pankratov T."/>
        </authorList>
    </citation>
    <scope>NUCLEOTIDE SEQUENCE [LARGE SCALE GENOMIC DNA]</scope>
    <source>
        <strain evidence="5 6">RmlP001</strain>
    </source>
</reference>
<keyword evidence="2" id="KW-0677">Repeat</keyword>
<feature type="repeat" description="NHL" evidence="4">
    <location>
        <begin position="122"/>
        <end position="159"/>
    </location>
</feature>